<keyword evidence="2" id="KW-1133">Transmembrane helix</keyword>
<protein>
    <recommendedName>
        <fullName evidence="5">DUF2530 domain-containing protein</fullName>
    </recommendedName>
</protein>
<dbReference type="RefSeq" id="WP_214153440.1">
    <property type="nucleotide sequence ID" value="NZ_JAHBAY010000001.1"/>
</dbReference>
<evidence type="ECO:0000313" key="3">
    <source>
        <dbReference type="EMBL" id="MBT0767481.1"/>
    </source>
</evidence>
<keyword evidence="4" id="KW-1185">Reference proteome</keyword>
<feature type="region of interest" description="Disordered" evidence="1">
    <location>
        <begin position="74"/>
        <end position="132"/>
    </location>
</feature>
<accession>A0ABS5T8T9</accession>
<keyword evidence="2" id="KW-0812">Transmembrane</keyword>
<comment type="caution">
    <text evidence="3">The sequence shown here is derived from an EMBL/GenBank/DDBJ whole genome shotgun (WGS) entry which is preliminary data.</text>
</comment>
<feature type="transmembrane region" description="Helical" evidence="2">
    <location>
        <begin position="50"/>
        <end position="70"/>
    </location>
</feature>
<proteinExistence type="predicted"/>
<keyword evidence="2" id="KW-0472">Membrane</keyword>
<dbReference type="Proteomes" id="UP001197247">
    <property type="component" value="Unassembled WGS sequence"/>
</dbReference>
<sequence length="132" mass="14291">MGEQEVPYQVTQGGPGERLPVAIGTGIWALLFVLGLMLRPELESSGRGWWVWAAFSGVLLGFVGYSYLLIRRPRPKPGQVIPPSTYSGDVDDVTRGSGEPTGLPRLRRKHPPLHDAGPATRSGPVPESEHTP</sequence>
<evidence type="ECO:0008006" key="5">
    <source>
        <dbReference type="Google" id="ProtNLM"/>
    </source>
</evidence>
<evidence type="ECO:0000256" key="2">
    <source>
        <dbReference type="SAM" id="Phobius"/>
    </source>
</evidence>
<gene>
    <name evidence="3" type="ORF">KIH74_01010</name>
</gene>
<evidence type="ECO:0000256" key="1">
    <source>
        <dbReference type="SAM" id="MobiDB-lite"/>
    </source>
</evidence>
<evidence type="ECO:0000313" key="4">
    <source>
        <dbReference type="Proteomes" id="UP001197247"/>
    </source>
</evidence>
<feature type="transmembrane region" description="Helical" evidence="2">
    <location>
        <begin position="21"/>
        <end position="38"/>
    </location>
</feature>
<reference evidence="3 4" key="1">
    <citation type="submission" date="2021-05" db="EMBL/GenBank/DDBJ databases">
        <title>Kineosporia and Streptomyces sp. nov. two new marine actinobacteria isolated from Coral.</title>
        <authorList>
            <person name="Buangrab K."/>
            <person name="Sutthacheep M."/>
            <person name="Yeemin T."/>
            <person name="Harunari E."/>
            <person name="Igarashi Y."/>
            <person name="Kanchanasin P."/>
            <person name="Tanasupawat S."/>
            <person name="Phongsopitanun W."/>
        </authorList>
    </citation>
    <scope>NUCLEOTIDE SEQUENCE [LARGE SCALE GENOMIC DNA]</scope>
    <source>
        <strain evidence="3 4">J2-2</strain>
    </source>
</reference>
<organism evidence="3 4">
    <name type="scientific">Kineosporia corallincola</name>
    <dbReference type="NCBI Taxonomy" id="2835133"/>
    <lineage>
        <taxon>Bacteria</taxon>
        <taxon>Bacillati</taxon>
        <taxon>Actinomycetota</taxon>
        <taxon>Actinomycetes</taxon>
        <taxon>Kineosporiales</taxon>
        <taxon>Kineosporiaceae</taxon>
        <taxon>Kineosporia</taxon>
    </lineage>
</organism>
<dbReference type="EMBL" id="JAHBAY010000001">
    <property type="protein sequence ID" value="MBT0767481.1"/>
    <property type="molecule type" value="Genomic_DNA"/>
</dbReference>
<name>A0ABS5T8T9_9ACTN</name>